<feature type="domain" description="Glycosyltransferase subfamily 4-like N-terminal" evidence="2">
    <location>
        <begin position="7"/>
        <end position="169"/>
    </location>
</feature>
<gene>
    <name evidence="3" type="ORF">HMPREF1074_03879</name>
</gene>
<reference evidence="3 4" key="1">
    <citation type="submission" date="2012-02" db="EMBL/GenBank/DDBJ databases">
        <title>The Genome Sequence of Bacteroides xylanisolvens CL03T12C04.</title>
        <authorList>
            <consortium name="The Broad Institute Genome Sequencing Platform"/>
            <person name="Earl A."/>
            <person name="Ward D."/>
            <person name="Feldgarden M."/>
            <person name="Gevers D."/>
            <person name="Zitomersky N.L."/>
            <person name="Coyne M.J."/>
            <person name="Comstock L.E."/>
            <person name="Young S.K."/>
            <person name="Zeng Q."/>
            <person name="Gargeya S."/>
            <person name="Fitzgerald M."/>
            <person name="Haas B."/>
            <person name="Abouelleil A."/>
            <person name="Alvarado L."/>
            <person name="Arachchi H.M."/>
            <person name="Berlin A."/>
            <person name="Chapman S.B."/>
            <person name="Gearin G."/>
            <person name="Goldberg J."/>
            <person name="Griggs A."/>
            <person name="Gujja S."/>
            <person name="Hansen M."/>
            <person name="Heiman D."/>
            <person name="Howarth C."/>
            <person name="Larimer J."/>
            <person name="Lui A."/>
            <person name="MacDonald P.J.P."/>
            <person name="McCowen C."/>
            <person name="Montmayeur A."/>
            <person name="Murphy C."/>
            <person name="Neiman D."/>
            <person name="Pearson M."/>
            <person name="Priest M."/>
            <person name="Roberts A."/>
            <person name="Saif S."/>
            <person name="Shea T."/>
            <person name="Sisk P."/>
            <person name="Stolte C."/>
            <person name="Sykes S."/>
            <person name="Wortman J."/>
            <person name="Nusbaum C."/>
            <person name="Birren B."/>
        </authorList>
    </citation>
    <scope>NUCLEOTIDE SEQUENCE [LARGE SCALE GENOMIC DNA]</scope>
    <source>
        <strain evidence="3 4">CL03T12C04</strain>
    </source>
</reference>
<dbReference type="Proteomes" id="UP000003566">
    <property type="component" value="Unassembled WGS sequence"/>
</dbReference>
<proteinExistence type="predicted"/>
<dbReference type="InterPro" id="IPR028098">
    <property type="entry name" value="Glyco_trans_4-like_N"/>
</dbReference>
<protein>
    <recommendedName>
        <fullName evidence="5">Glycosyl transferase family 1 domain-containing protein</fullName>
    </recommendedName>
</protein>
<dbReference type="PANTHER" id="PTHR45947">
    <property type="entry name" value="SULFOQUINOVOSYL TRANSFERASE SQD2"/>
    <property type="match status" value="1"/>
</dbReference>
<dbReference type="EMBL" id="AGXE01000023">
    <property type="protein sequence ID" value="EIY84709.1"/>
    <property type="molecule type" value="Genomic_DNA"/>
</dbReference>
<evidence type="ECO:0000313" key="4">
    <source>
        <dbReference type="Proteomes" id="UP000003566"/>
    </source>
</evidence>
<dbReference type="GO" id="GO:0016757">
    <property type="term" value="F:glycosyltransferase activity"/>
    <property type="evidence" value="ECO:0007669"/>
    <property type="project" value="InterPro"/>
</dbReference>
<feature type="domain" description="Glycosyl transferase family 1" evidence="1">
    <location>
        <begin position="176"/>
        <end position="339"/>
    </location>
</feature>
<dbReference type="InterPro" id="IPR050194">
    <property type="entry name" value="Glycosyltransferase_grp1"/>
</dbReference>
<dbReference type="HOGENOM" id="CLU_009583_0_3_10"/>
<evidence type="ECO:0008006" key="5">
    <source>
        <dbReference type="Google" id="ProtNLM"/>
    </source>
</evidence>
<evidence type="ECO:0000313" key="3">
    <source>
        <dbReference type="EMBL" id="EIY84709.1"/>
    </source>
</evidence>
<accession>I9JDF7</accession>
<dbReference type="PANTHER" id="PTHR45947:SF3">
    <property type="entry name" value="SULFOQUINOVOSYL TRANSFERASE SQD2"/>
    <property type="match status" value="1"/>
</dbReference>
<name>I9JDF7_9BACE</name>
<dbReference type="Pfam" id="PF00534">
    <property type="entry name" value="Glycos_transf_1"/>
    <property type="match status" value="1"/>
</dbReference>
<evidence type="ECO:0000259" key="2">
    <source>
        <dbReference type="Pfam" id="PF13439"/>
    </source>
</evidence>
<sequence length="362" mass="42082">MHIGQLVGGLDIYIRNSLTYMPQGSLKFIIVHGKCDNNEPIRRGDELLKEYSVNLYRPLSLWNDLICLIKIIKIIRNDKPDVIHCHSAKGGFIGRLAGFVTRTKTVYTPHAFSFLCSPSPLKKQFYLILERLSRFNSYLLACSESERKMGIEIVHYKESKALVWRNAVPDASNWHSDVKIKDERFICYIGRPCYQKNPFFLLDVIREVIMSDADLKFYWLGVGYHSPDLAELKRKIEEWNLDKNIVLLPWLSHKMCLEYVRKSLFYLSVSLYEGLPLSIIEAMSLGKAVIASDVVGNRDCVCHNVNGFLLPFDKKIFAEKIEELIVNEERRSLFEKKSRDLYLSKFQIKNQVLELQKIYESE</sequence>
<dbReference type="SUPFAM" id="SSF53756">
    <property type="entry name" value="UDP-Glycosyltransferase/glycogen phosphorylase"/>
    <property type="match status" value="1"/>
</dbReference>
<comment type="caution">
    <text evidence="3">The sequence shown here is derived from an EMBL/GenBank/DDBJ whole genome shotgun (WGS) entry which is preliminary data.</text>
</comment>
<dbReference type="Pfam" id="PF13439">
    <property type="entry name" value="Glyco_transf_4"/>
    <property type="match status" value="1"/>
</dbReference>
<dbReference type="AlphaFoldDB" id="I9JDF7"/>
<evidence type="ECO:0000259" key="1">
    <source>
        <dbReference type="Pfam" id="PF00534"/>
    </source>
</evidence>
<dbReference type="Gene3D" id="3.40.50.2000">
    <property type="entry name" value="Glycogen Phosphorylase B"/>
    <property type="match status" value="2"/>
</dbReference>
<organism evidence="3 4">
    <name type="scientific">Bacteroides xylanisolvens CL03T12C04</name>
    <dbReference type="NCBI Taxonomy" id="997892"/>
    <lineage>
        <taxon>Bacteria</taxon>
        <taxon>Pseudomonadati</taxon>
        <taxon>Bacteroidota</taxon>
        <taxon>Bacteroidia</taxon>
        <taxon>Bacteroidales</taxon>
        <taxon>Bacteroidaceae</taxon>
        <taxon>Bacteroides</taxon>
    </lineage>
</organism>
<dbReference type="InterPro" id="IPR001296">
    <property type="entry name" value="Glyco_trans_1"/>
</dbReference>
<dbReference type="PATRIC" id="fig|997892.3.peg.3976"/>